<organism evidence="4 5">
    <name type="scientific">Archaeoglobus veneficus (strain DSM 11195 / SNP6)</name>
    <dbReference type="NCBI Taxonomy" id="693661"/>
    <lineage>
        <taxon>Archaea</taxon>
        <taxon>Methanobacteriati</taxon>
        <taxon>Methanobacteriota</taxon>
        <taxon>Archaeoglobi</taxon>
        <taxon>Archaeoglobales</taxon>
        <taxon>Archaeoglobaceae</taxon>
        <taxon>Archaeoglobus</taxon>
    </lineage>
</organism>
<dbReference type="HOGENOM" id="CLU_021357_0_0_2"/>
<dbReference type="SUPFAM" id="SSF52540">
    <property type="entry name" value="P-loop containing nucleoside triphosphate hydrolases"/>
    <property type="match status" value="1"/>
</dbReference>
<dbReference type="InterPro" id="IPR052754">
    <property type="entry name" value="NTPase_KAP_P-loop"/>
</dbReference>
<evidence type="ECO:0000313" key="4">
    <source>
        <dbReference type="EMBL" id="AEA46891.1"/>
    </source>
</evidence>
<gene>
    <name evidence="4" type="ordered locus">Arcve_0877</name>
</gene>
<dbReference type="EMBL" id="CP002588">
    <property type="protein sequence ID" value="AEA46891.1"/>
    <property type="molecule type" value="Genomic_DNA"/>
</dbReference>
<dbReference type="InterPro" id="IPR003593">
    <property type="entry name" value="AAA+_ATPase"/>
</dbReference>
<dbReference type="Proteomes" id="UP000008136">
    <property type="component" value="Chromosome"/>
</dbReference>
<feature type="region of interest" description="Disordered" evidence="2">
    <location>
        <begin position="1"/>
        <end position="21"/>
    </location>
</feature>
<keyword evidence="5" id="KW-1185">Reference proteome</keyword>
<protein>
    <submittedName>
        <fullName evidence="4">KAP P-loop domain protein</fullName>
    </submittedName>
</protein>
<dbReference type="InterPro" id="IPR011646">
    <property type="entry name" value="KAP_P-loop"/>
</dbReference>
<evidence type="ECO:0000259" key="3">
    <source>
        <dbReference type="SMART" id="SM00382"/>
    </source>
</evidence>
<dbReference type="KEGG" id="ave:Arcve_0877"/>
<sequence>MVNSNNPSTLSPDKALTNPEDDRLGYAPFAKHLTESISKMTPVEGLVIGIYGPWGSGKTTLLNFMIHYFQQMPQTEQPIIVQFNPWWFSGHEDLTRRFFEQLEAVLSKRSIAKELTKRIADFAELVSEAPIPYVSIGGKVLVVWYRRRQKDVPELKAEIADMLRKQQKWILVIIDDIDRLTKEEIRQLFRVIKAVADFPNIIYLLAFDKEVAKKALAETQGISGEAYLEKIIQVPFELPLPDKTSLRQLFFEKLDLILADTPNELFDYTYWSNVYLDGIDYFINTPRDIVRLVNTLSVTYPAVKGEVNPVDFIAIETLRVFCPAAYDIIRKNERYFAGYVDRQGFLGPNVEDLKTFHNSWMDKVQDEYREPVKRLLMRIFPKLEAVWGNTHYGADWEPTWRKQLRVCSPDIFPIYFHLAVPEGSISNAEMESILALTNNAKAFREKLLELASQKRPDGTTRVRTFLERLEDFTEKEIPSENIPSIVQALFDVGDSLLCPEGGSGLFEFGNDIRILRIIQQLLLRLEESKRFEVLKDAILYGRAVSTIVDLVTAIGRQHGKYGAKQPVPEEKRLIIAEHLEELEKIALNKVRDAARQDSLLQTPDLKQVLYCWVAWAGEEEVKEWIQKVISTDKGLIRLLERSLKKTFNKSVSDVVGKTHYKLDLVWLERFIELSPQIIDRIERLAENSEISENLKIAIEQFIREYETMQQKEREAQEG</sequence>
<accession>F2KSC2</accession>
<dbReference type="STRING" id="693661.Arcve_0877"/>
<dbReference type="Gene3D" id="3.40.50.300">
    <property type="entry name" value="P-loop containing nucleotide triphosphate hydrolases"/>
    <property type="match status" value="1"/>
</dbReference>
<dbReference type="OrthoDB" id="146963at2157"/>
<name>F2KSC2_ARCVS</name>
<feature type="domain" description="AAA+ ATPase" evidence="3">
    <location>
        <begin position="44"/>
        <end position="216"/>
    </location>
</feature>
<dbReference type="Pfam" id="PF07693">
    <property type="entry name" value="KAP_NTPase"/>
    <property type="match status" value="1"/>
</dbReference>
<proteinExistence type="predicted"/>
<dbReference type="GeneID" id="10393981"/>
<feature type="coiled-coil region" evidence="1">
    <location>
        <begin position="691"/>
        <end position="718"/>
    </location>
</feature>
<evidence type="ECO:0000256" key="1">
    <source>
        <dbReference type="SAM" id="Coils"/>
    </source>
</evidence>
<dbReference type="InterPro" id="IPR027417">
    <property type="entry name" value="P-loop_NTPase"/>
</dbReference>
<keyword evidence="1" id="KW-0175">Coiled coil</keyword>
<evidence type="ECO:0000313" key="5">
    <source>
        <dbReference type="Proteomes" id="UP000008136"/>
    </source>
</evidence>
<feature type="compositionally biased region" description="Polar residues" evidence="2">
    <location>
        <begin position="1"/>
        <end position="11"/>
    </location>
</feature>
<dbReference type="SMART" id="SM00382">
    <property type="entry name" value="AAA"/>
    <property type="match status" value="1"/>
</dbReference>
<dbReference type="RefSeq" id="WP_013683562.1">
    <property type="nucleotide sequence ID" value="NC_015320.1"/>
</dbReference>
<dbReference type="PANTHER" id="PTHR22674">
    <property type="entry name" value="NTPASE, KAP FAMILY P-LOOP DOMAIN-CONTAINING 1"/>
    <property type="match status" value="1"/>
</dbReference>
<dbReference type="eggNOG" id="arCOG10127">
    <property type="taxonomic scope" value="Archaea"/>
</dbReference>
<reference evidence="4 5" key="1">
    <citation type="submission" date="2011-03" db="EMBL/GenBank/DDBJ databases">
        <title>The complete genome of Archaeoglobus veneficus SNP6.</title>
        <authorList>
            <consortium name="US DOE Joint Genome Institute (JGI-PGF)"/>
            <person name="Lucas S."/>
            <person name="Copeland A."/>
            <person name="Lapidus A."/>
            <person name="Bruce D."/>
            <person name="Goodwin L."/>
            <person name="Pitluck S."/>
            <person name="Kyrpides N."/>
            <person name="Mavromatis K."/>
            <person name="Pagani I."/>
            <person name="Ivanova N."/>
            <person name="Mikhailova N."/>
            <person name="Lu M."/>
            <person name="Detter J.C."/>
            <person name="Tapia R."/>
            <person name="Han C."/>
            <person name="Land M."/>
            <person name="Hauser L."/>
            <person name="Markowitz V."/>
            <person name="Cheng J.-F."/>
            <person name="Hugenholtz P."/>
            <person name="Woyke T."/>
            <person name="Wu D."/>
            <person name="Spring S."/>
            <person name="Brambilla E."/>
            <person name="Klenk H.-P."/>
            <person name="Eisen J.A."/>
        </authorList>
    </citation>
    <scope>NUCLEOTIDE SEQUENCE [LARGE SCALE GENOMIC DNA]</scope>
    <source>
        <strain>SNP6</strain>
    </source>
</reference>
<dbReference type="AlphaFoldDB" id="F2KSC2"/>
<evidence type="ECO:0000256" key="2">
    <source>
        <dbReference type="SAM" id="MobiDB-lite"/>
    </source>
</evidence>
<dbReference type="PANTHER" id="PTHR22674:SF6">
    <property type="entry name" value="NTPASE KAP FAMILY P-LOOP DOMAIN-CONTAINING PROTEIN 1"/>
    <property type="match status" value="1"/>
</dbReference>